<dbReference type="GO" id="GO:0003677">
    <property type="term" value="F:DNA binding"/>
    <property type="evidence" value="ECO:0007669"/>
    <property type="project" value="InterPro"/>
</dbReference>
<evidence type="ECO:0000259" key="2">
    <source>
        <dbReference type="Pfam" id="PF04218"/>
    </source>
</evidence>
<name>A0A0H5QLI8_9EUKA</name>
<feature type="non-terminal residue" evidence="3">
    <location>
        <position position="1"/>
    </location>
</feature>
<dbReference type="InterPro" id="IPR004875">
    <property type="entry name" value="DDE_SF_endonuclease_dom"/>
</dbReference>
<dbReference type="AlphaFoldDB" id="A0A0H5QLI8"/>
<feature type="domain" description="DDE-1" evidence="1">
    <location>
        <begin position="221"/>
        <end position="393"/>
    </location>
</feature>
<dbReference type="Pfam" id="PF03184">
    <property type="entry name" value="DDE_1"/>
    <property type="match status" value="1"/>
</dbReference>
<proteinExistence type="predicted"/>
<dbReference type="InterPro" id="IPR009057">
    <property type="entry name" value="Homeodomain-like_sf"/>
</dbReference>
<feature type="non-terminal residue" evidence="3">
    <location>
        <position position="395"/>
    </location>
</feature>
<evidence type="ECO:0008006" key="4">
    <source>
        <dbReference type="Google" id="ProtNLM"/>
    </source>
</evidence>
<accession>A0A0H5QLI8</accession>
<protein>
    <recommendedName>
        <fullName evidence="4">DDE-1 domain-containing protein</fullName>
    </recommendedName>
</protein>
<evidence type="ECO:0000313" key="3">
    <source>
        <dbReference type="EMBL" id="CRZ02221.1"/>
    </source>
</evidence>
<reference evidence="3" key="1">
    <citation type="submission" date="2015-04" db="EMBL/GenBank/DDBJ databases">
        <title>The genome sequence of the plant pathogenic Rhizarian Plasmodiophora brassicae reveals insights in its biotrophic life cycle and the origin of chitin synthesis.</title>
        <authorList>
            <person name="Schwelm A."/>
            <person name="Fogelqvist J."/>
            <person name="Knaust A."/>
            <person name="Julke S."/>
            <person name="Lilja T."/>
            <person name="Dhandapani V."/>
            <person name="Bonilla-Rosso G."/>
            <person name="Karlsson M."/>
            <person name="Shevchenko A."/>
            <person name="Choi S.R."/>
            <person name="Kim H.G."/>
            <person name="Park J.Y."/>
            <person name="Lim Y.P."/>
            <person name="Ludwig-Muller J."/>
            <person name="Dixelius C."/>
        </authorList>
    </citation>
    <scope>NUCLEOTIDE SEQUENCE</scope>
    <source>
        <tissue evidence="3">Potato root galls</tissue>
    </source>
</reference>
<dbReference type="GO" id="GO:0005634">
    <property type="term" value="C:nucleus"/>
    <property type="evidence" value="ECO:0007669"/>
    <property type="project" value="TreeGrafter"/>
</dbReference>
<dbReference type="PANTHER" id="PTHR19303:SF57">
    <property type="entry name" value="HTH CENPB-TYPE DOMAIN-CONTAINING PROTEIN"/>
    <property type="match status" value="1"/>
</dbReference>
<dbReference type="EMBL" id="HACM01001779">
    <property type="protein sequence ID" value="CRZ02221.1"/>
    <property type="molecule type" value="Transcribed_RNA"/>
</dbReference>
<evidence type="ECO:0000259" key="1">
    <source>
        <dbReference type="Pfam" id="PF03184"/>
    </source>
</evidence>
<dbReference type="Pfam" id="PF04218">
    <property type="entry name" value="CENP-B_N"/>
    <property type="match status" value="1"/>
</dbReference>
<sequence length="395" mass="44897">YLVQEPVISPVTEKSKMVRRTSISNATKLKIVQAYEEFDDSKAAFCRENGIQPCQLRVWIANKEQLLKSRPNANSIHVGQASSLKDISEDILRWIFEKREMAIGVSIQMIDVYVSRVDSEFRRKSQRAREAVIRRFLLNNQLSMRIRTHTAQQDPATMGVVADEFLQSLRPRLQNIGDSRRHLILNMDQTPIFFSMAPKRTVNRSGARTVNIRSSSSSTMRVTVAVCVTADGRMLPPLIVFKGKPNGRIVRSFQTFPQGAIYQCQDHAWMDEAVMLVWVQSVLKPYLNQFQMDTSPILLLDSYRCHMMASVVNHIADLGVSVEHIPGGCTGLVQPVDVGIGKPLKDRVRRCWTTWMLDKDANDAFKPPPRVVLAEWILKSMADLPKELICNSWKS</sequence>
<organism evidence="3">
    <name type="scientific">Spongospora subterranea</name>
    <dbReference type="NCBI Taxonomy" id="70186"/>
    <lineage>
        <taxon>Eukaryota</taxon>
        <taxon>Sar</taxon>
        <taxon>Rhizaria</taxon>
        <taxon>Endomyxa</taxon>
        <taxon>Phytomyxea</taxon>
        <taxon>Plasmodiophorida</taxon>
        <taxon>Plasmodiophoridae</taxon>
        <taxon>Spongospora</taxon>
    </lineage>
</organism>
<dbReference type="InterPro" id="IPR050863">
    <property type="entry name" value="CenT-Element_Derived"/>
</dbReference>
<dbReference type="InterPro" id="IPR007889">
    <property type="entry name" value="HTH_Psq"/>
</dbReference>
<feature type="domain" description="HTH psq-type" evidence="2">
    <location>
        <begin position="27"/>
        <end position="69"/>
    </location>
</feature>
<dbReference type="PANTHER" id="PTHR19303">
    <property type="entry name" value="TRANSPOSON"/>
    <property type="match status" value="1"/>
</dbReference>
<dbReference type="SUPFAM" id="SSF46689">
    <property type="entry name" value="Homeodomain-like"/>
    <property type="match status" value="1"/>
</dbReference>